<reference evidence="3" key="1">
    <citation type="journal article" date="2007" name="Science">
        <title>Evolutionary and biomedical insights from the rhesus macaque genome.</title>
        <authorList>
            <person name="Gibbs R.A."/>
            <person name="Rogers J."/>
            <person name="Katze M.G."/>
            <person name="Bumgarner R."/>
            <person name="Weinstock G.M."/>
            <person name="Mardis E.R."/>
            <person name="Remington K.A."/>
            <person name="Strausberg R.L."/>
            <person name="Venter J.C."/>
            <person name="Wilson R.K."/>
            <person name="Batzer M.A."/>
            <person name="Bustamante C.D."/>
            <person name="Eichler E.E."/>
            <person name="Hahn M.W."/>
            <person name="Hardison R.C."/>
            <person name="Makova K.D."/>
            <person name="Miller W."/>
            <person name="Milosavljevic A."/>
            <person name="Palermo R.E."/>
            <person name="Siepel A."/>
            <person name="Sikela J.M."/>
            <person name="Attaway T."/>
            <person name="Bell S."/>
            <person name="Bernard K.E."/>
            <person name="Buhay C.J."/>
            <person name="Chandrabose M.N."/>
            <person name="Dao M."/>
            <person name="Davis C."/>
            <person name="Delehaunty K.D."/>
            <person name="Ding Y."/>
            <person name="Dinh H.H."/>
            <person name="Dugan-Rocha S."/>
            <person name="Fulton L.A."/>
            <person name="Gabisi R.A."/>
            <person name="Garner T.T."/>
            <person name="Godfrey J."/>
            <person name="Hawes A.C."/>
            <person name="Hernandez J."/>
            <person name="Hines S."/>
            <person name="Holder M."/>
            <person name="Hume J."/>
            <person name="Jhangiani S.N."/>
            <person name="Joshi V."/>
            <person name="Khan Z.M."/>
            <person name="Kirkness E.F."/>
            <person name="Cree A."/>
            <person name="Fowler R.G."/>
            <person name="Lee S."/>
            <person name="Lewis L.R."/>
            <person name="Li Z."/>
            <person name="Liu Y.-S."/>
            <person name="Moore S.M."/>
            <person name="Muzny D."/>
            <person name="Nazareth L.V."/>
            <person name="Ngo D.N."/>
            <person name="Okwuonu G.O."/>
            <person name="Pai G."/>
            <person name="Parker D."/>
            <person name="Paul H.A."/>
            <person name="Pfannkoch C."/>
            <person name="Pohl C.S."/>
            <person name="Rogers Y.-H.C."/>
            <person name="Ruiz S.J."/>
            <person name="Sabo A."/>
            <person name="Santibanez J."/>
            <person name="Schneider B.W."/>
            <person name="Smith S.M."/>
            <person name="Sodergren E."/>
            <person name="Svatek A.F."/>
            <person name="Utterback T.R."/>
            <person name="Vattathil S."/>
            <person name="Warren W."/>
            <person name="White C.S."/>
            <person name="Chinwalla A.T."/>
            <person name="Feng Y."/>
            <person name="Halpern A.L."/>
            <person name="Hillier L.W."/>
            <person name="Huang X."/>
            <person name="Minx P."/>
            <person name="Nelson J.O."/>
            <person name="Pepin K.H."/>
            <person name="Qin X."/>
            <person name="Sutton G.G."/>
            <person name="Venter E."/>
            <person name="Walenz B.P."/>
            <person name="Wallis J.W."/>
            <person name="Worley K.C."/>
            <person name="Yang S.-P."/>
            <person name="Jones S.M."/>
            <person name="Marra M.A."/>
            <person name="Rocchi M."/>
            <person name="Schein J.E."/>
            <person name="Baertsch R."/>
            <person name="Clarke L."/>
            <person name="Csuros M."/>
            <person name="Glasscock J."/>
            <person name="Harris R.A."/>
            <person name="Havlak P."/>
            <person name="Jackson A.R."/>
            <person name="Jiang H."/>
            <person name="Liu Y."/>
            <person name="Messina D.N."/>
            <person name="Shen Y."/>
            <person name="Song H.X.-Z."/>
            <person name="Wylie T."/>
            <person name="Zhang L."/>
            <person name="Birney E."/>
            <person name="Han K."/>
            <person name="Konkel M.K."/>
            <person name="Lee J."/>
            <person name="Smit A.F.A."/>
            <person name="Ullmer B."/>
            <person name="Wang H."/>
            <person name="Xing J."/>
            <person name="Burhans R."/>
            <person name="Cheng Z."/>
            <person name="Karro J.E."/>
            <person name="Ma J."/>
            <person name="Raney B."/>
            <person name="She X."/>
            <person name="Cox M.J."/>
            <person name="Demuth J.P."/>
            <person name="Dumas L.J."/>
            <person name="Han S.-G."/>
            <person name="Hopkins J."/>
            <person name="Karimpour-Fard A."/>
            <person name="Kim Y.H."/>
            <person name="Pollack J.R."/>
            <person name="Vinar T."/>
            <person name="Addo-Quaye C."/>
            <person name="Degenhardt J."/>
            <person name="Denby A."/>
            <person name="Hubisz M.J."/>
            <person name="Indap A."/>
            <person name="Kosiol C."/>
            <person name="Lahn B.T."/>
            <person name="Lawson H.A."/>
            <person name="Marklein A."/>
            <person name="Nielsen R."/>
            <person name="Vallender E.J."/>
            <person name="Clark A.G."/>
            <person name="Ferguson B."/>
            <person name="Hernandez R.D."/>
            <person name="Hirani K."/>
            <person name="Kehrer-Sawatzki H."/>
            <person name="Kolb J."/>
            <person name="Patil S."/>
            <person name="Pu L.-L."/>
            <person name="Ren Y."/>
            <person name="Smith D.G."/>
            <person name="Wheeler D.A."/>
            <person name="Schenck I."/>
            <person name="Ball E.V."/>
            <person name="Chen R."/>
            <person name="Cooper D.N."/>
            <person name="Giardine B."/>
            <person name="Hsu F."/>
            <person name="Kent W.J."/>
            <person name="Lesk A."/>
            <person name="Nelson D.L."/>
            <person name="O'brien W.E."/>
            <person name="Pruefer K."/>
            <person name="Stenson P.D."/>
            <person name="Wallace J.C."/>
            <person name="Ke H."/>
            <person name="Liu X.-M."/>
            <person name="Wang P."/>
            <person name="Xiang A.P."/>
            <person name="Yang F."/>
            <person name="Barber G.P."/>
            <person name="Haussler D."/>
            <person name="Karolchik D."/>
            <person name="Kern A.D."/>
            <person name="Kuhn R.M."/>
            <person name="Smith K.E."/>
            <person name="Zwieg A.S."/>
        </authorList>
    </citation>
    <scope>NUCLEOTIDE SEQUENCE [LARGE SCALE GENOMIC DNA]</scope>
    <source>
        <strain evidence="3">17573</strain>
    </source>
</reference>
<reference evidence="2" key="2">
    <citation type="submission" date="2019-01" db="EMBL/GenBank/DDBJ databases">
        <authorList>
            <person name="Graves T."/>
            <person name="Eichler E.E."/>
            <person name="Wilson R.K."/>
        </authorList>
    </citation>
    <scope>NUCLEOTIDE SEQUENCE [LARGE SCALE GENOMIC DNA]</scope>
    <source>
        <strain evidence="2">17573</strain>
    </source>
</reference>
<dbReference type="VEuPathDB" id="HostDB:ENSMMUG00000056718"/>
<feature type="domain" description="DUF4549" evidence="1">
    <location>
        <begin position="8"/>
        <end position="75"/>
    </location>
</feature>
<dbReference type="Ensembl" id="ENSMMUT00000106425.1">
    <property type="protein sequence ID" value="ENSMMUP00000076328.1"/>
    <property type="gene ID" value="ENSMMUG00000056718.1"/>
</dbReference>
<name>A0A5F8AEL7_MACMU</name>
<dbReference type="InParanoid" id="A0A5F8AEL7"/>
<dbReference type="Proteomes" id="UP000006718">
    <property type="component" value="Chromosome 4"/>
</dbReference>
<evidence type="ECO:0000313" key="3">
    <source>
        <dbReference type="Proteomes" id="UP000006718"/>
    </source>
</evidence>
<sequence length="142" mass="16375">MQIMDEIYKITSTERVQLLEKKLAVQLTELKSEIEEQGALQGTTNRVYSSVQTPKDIYYFRRERELALKQTLQVSRRVGYFFFFFFFLRRSLALPPRLGCSGQISAHCKFRLPGFHHSPASASRVAGTTGAHHLARLLFCIF</sequence>
<dbReference type="Pfam" id="PF15082">
    <property type="entry name" value="DUF4549"/>
    <property type="match status" value="1"/>
</dbReference>
<keyword evidence="3" id="KW-1185">Reference proteome</keyword>
<dbReference type="SMR" id="A0A5F8AEL7"/>
<dbReference type="InterPro" id="IPR029376">
    <property type="entry name" value="DUF4549"/>
</dbReference>
<dbReference type="PANTHER" id="PTHR12138:SF75">
    <property type="entry name" value="SECRETED PROTEIN"/>
    <property type="match status" value="1"/>
</dbReference>
<evidence type="ECO:0000259" key="1">
    <source>
        <dbReference type="Pfam" id="PF15082"/>
    </source>
</evidence>
<evidence type="ECO:0000313" key="2">
    <source>
        <dbReference type="Ensembl" id="ENSMMUP00000076328.1"/>
    </source>
</evidence>
<organism evidence="2 3">
    <name type="scientific">Macaca mulatta</name>
    <name type="common">Rhesus macaque</name>
    <dbReference type="NCBI Taxonomy" id="9544"/>
    <lineage>
        <taxon>Eukaryota</taxon>
        <taxon>Metazoa</taxon>
        <taxon>Chordata</taxon>
        <taxon>Craniata</taxon>
        <taxon>Vertebrata</taxon>
        <taxon>Euteleostomi</taxon>
        <taxon>Mammalia</taxon>
        <taxon>Eutheria</taxon>
        <taxon>Euarchontoglires</taxon>
        <taxon>Primates</taxon>
        <taxon>Haplorrhini</taxon>
        <taxon>Catarrhini</taxon>
        <taxon>Cercopithecidae</taxon>
        <taxon>Cercopithecinae</taxon>
        <taxon>Macaca</taxon>
    </lineage>
</organism>
<protein>
    <recommendedName>
        <fullName evidence="1">DUF4549 domain-containing protein</fullName>
    </recommendedName>
</protein>
<reference evidence="2" key="3">
    <citation type="submission" date="2025-08" db="UniProtKB">
        <authorList>
            <consortium name="Ensembl"/>
        </authorList>
    </citation>
    <scope>IDENTIFICATION</scope>
    <source>
        <strain evidence="2">17573</strain>
    </source>
</reference>
<accession>A0A5F8AEL7</accession>
<dbReference type="Bgee" id="ENSMMUG00000056718">
    <property type="expression patterns" value="Expressed in olfactory segment of nasal mucosa"/>
</dbReference>
<dbReference type="PANTHER" id="PTHR12138">
    <property type="entry name" value="PRIMATE-EXPANDED PROTEIN FAMILY"/>
    <property type="match status" value="1"/>
</dbReference>
<dbReference type="PaxDb" id="9544-ENSMMUP00000008119"/>
<reference evidence="2" key="4">
    <citation type="submission" date="2025-09" db="UniProtKB">
        <authorList>
            <consortium name="Ensembl"/>
        </authorList>
    </citation>
    <scope>IDENTIFICATION</scope>
    <source>
        <strain evidence="2">17573</strain>
    </source>
</reference>
<dbReference type="GeneTree" id="ENSGT00940000163505"/>
<dbReference type="AlphaFoldDB" id="A0A5F8AEL7"/>
<proteinExistence type="predicted"/>